<proteinExistence type="predicted"/>
<dbReference type="Gene3D" id="1.10.10.10">
    <property type="entry name" value="Winged helix-like DNA-binding domain superfamily/Winged helix DNA-binding domain"/>
    <property type="match status" value="1"/>
</dbReference>
<dbReference type="InterPro" id="IPR036390">
    <property type="entry name" value="WH_DNA-bd_sf"/>
</dbReference>
<name>A0A931API9_9FIRM</name>
<protein>
    <submittedName>
        <fullName evidence="1">Helix-turn-helix domain-containing protein</fullName>
    </submittedName>
</protein>
<evidence type="ECO:0000313" key="1">
    <source>
        <dbReference type="EMBL" id="MBF8435456.1"/>
    </source>
</evidence>
<keyword evidence="2" id="KW-1185">Reference proteome</keyword>
<dbReference type="Pfam" id="PF13730">
    <property type="entry name" value="HTH_36"/>
    <property type="match status" value="1"/>
</dbReference>
<reference evidence="1" key="1">
    <citation type="submission" date="2020-11" db="EMBL/GenBank/DDBJ databases">
        <title>Halonatronomonas betainensis gen. nov., sp. nov. a novel haloalkaliphilic representative of the family Halanaerobiacae capable of betaine degradation.</title>
        <authorList>
            <person name="Boltyanskaya Y."/>
            <person name="Kevbrin V."/>
            <person name="Detkova E."/>
            <person name="Grouzdev D.S."/>
            <person name="Koziaeva V."/>
            <person name="Zhilina T."/>
        </authorList>
    </citation>
    <scope>NUCLEOTIDE SEQUENCE</scope>
    <source>
        <strain evidence="1">Z-7014</strain>
    </source>
</reference>
<gene>
    <name evidence="1" type="ORF">I0Q91_00060</name>
</gene>
<accession>A0A931API9</accession>
<sequence>MIKINIEQETTNPEAKISEAIEYSSPMKNFTKLDNNILKDPNLTAQAKILYAVLVSYCWDSGYCYPGQMQLASELGVSDRSIRTWLKSLEKYGLIKKAHRYGLSNLYYLKDPAKIYPDADYGQ</sequence>
<dbReference type="InterPro" id="IPR036388">
    <property type="entry name" value="WH-like_DNA-bd_sf"/>
</dbReference>
<dbReference type="Proteomes" id="UP000621436">
    <property type="component" value="Unassembled WGS sequence"/>
</dbReference>
<evidence type="ECO:0000313" key="2">
    <source>
        <dbReference type="Proteomes" id="UP000621436"/>
    </source>
</evidence>
<dbReference type="SUPFAM" id="SSF46785">
    <property type="entry name" value="Winged helix' DNA-binding domain"/>
    <property type="match status" value="1"/>
</dbReference>
<comment type="caution">
    <text evidence="1">The sequence shown here is derived from an EMBL/GenBank/DDBJ whole genome shotgun (WGS) entry which is preliminary data.</text>
</comment>
<dbReference type="AlphaFoldDB" id="A0A931API9"/>
<organism evidence="1 2">
    <name type="scientific">Halonatronomonas betaini</name>
    <dbReference type="NCBI Taxonomy" id="2778430"/>
    <lineage>
        <taxon>Bacteria</taxon>
        <taxon>Bacillati</taxon>
        <taxon>Bacillota</taxon>
        <taxon>Clostridia</taxon>
        <taxon>Halanaerobiales</taxon>
        <taxon>Halarsenatibacteraceae</taxon>
        <taxon>Halonatronomonas</taxon>
    </lineage>
</organism>
<dbReference type="EMBL" id="JADPIE010000001">
    <property type="protein sequence ID" value="MBF8435456.1"/>
    <property type="molecule type" value="Genomic_DNA"/>
</dbReference>
<dbReference type="RefSeq" id="WP_270452075.1">
    <property type="nucleotide sequence ID" value="NZ_JADPIE010000001.1"/>
</dbReference>